<dbReference type="GO" id="GO:0000160">
    <property type="term" value="P:phosphorelay signal transduction system"/>
    <property type="evidence" value="ECO:0007669"/>
    <property type="project" value="InterPro"/>
</dbReference>
<gene>
    <name evidence="3" type="primary">cheY_1</name>
    <name evidence="3" type="ORF">SCABRO_00018</name>
</gene>
<dbReference type="PANTHER" id="PTHR43228">
    <property type="entry name" value="TWO-COMPONENT RESPONSE REGULATOR"/>
    <property type="match status" value="1"/>
</dbReference>
<dbReference type="InterPro" id="IPR011006">
    <property type="entry name" value="CheY-like_superfamily"/>
</dbReference>
<dbReference type="InterPro" id="IPR001789">
    <property type="entry name" value="Sig_transdc_resp-reg_receiver"/>
</dbReference>
<dbReference type="Proteomes" id="UP000030652">
    <property type="component" value="Unassembled WGS sequence"/>
</dbReference>
<accession>A0A0B0EU32</accession>
<comment type="caution">
    <text evidence="3">The sequence shown here is derived from an EMBL/GenBank/DDBJ whole genome shotgun (WGS) entry which is preliminary data.</text>
</comment>
<dbReference type="AlphaFoldDB" id="A0A0B0EU32"/>
<evidence type="ECO:0000313" key="4">
    <source>
        <dbReference type="Proteomes" id="UP000030652"/>
    </source>
</evidence>
<reference evidence="3 4" key="1">
    <citation type="submission" date="2014-10" db="EMBL/GenBank/DDBJ databases">
        <title>Draft genome of anammox bacterium scalindua brodae, obtained using differential coverage binning of sequence data from two enrichment reactors.</title>
        <authorList>
            <person name="Speth D.R."/>
            <person name="Russ L."/>
            <person name="Kartal B."/>
            <person name="Op den Camp H.J."/>
            <person name="Dutilh B.E."/>
            <person name="Jetten M.S."/>
        </authorList>
    </citation>
    <scope>NUCLEOTIDE SEQUENCE [LARGE SCALE GENOMIC DNA]</scope>
    <source>
        <strain evidence="3">RU1</strain>
    </source>
</reference>
<evidence type="ECO:0000313" key="3">
    <source>
        <dbReference type="EMBL" id="KHE94180.1"/>
    </source>
</evidence>
<dbReference type="SMART" id="SM00448">
    <property type="entry name" value="REC"/>
    <property type="match status" value="1"/>
</dbReference>
<dbReference type="InterPro" id="IPR052048">
    <property type="entry name" value="ST_Response_Regulator"/>
</dbReference>
<dbReference type="PROSITE" id="PS50110">
    <property type="entry name" value="RESPONSE_REGULATORY"/>
    <property type="match status" value="1"/>
</dbReference>
<dbReference type="PATRIC" id="fig|237368.3.peg.17"/>
<organism evidence="3 4">
    <name type="scientific">Candidatus Scalindua brodae</name>
    <dbReference type="NCBI Taxonomy" id="237368"/>
    <lineage>
        <taxon>Bacteria</taxon>
        <taxon>Pseudomonadati</taxon>
        <taxon>Planctomycetota</taxon>
        <taxon>Candidatus Brocadiia</taxon>
        <taxon>Candidatus Brocadiales</taxon>
        <taxon>Candidatus Scalinduaceae</taxon>
        <taxon>Candidatus Scalindua</taxon>
    </lineage>
</organism>
<dbReference type="Pfam" id="PF00072">
    <property type="entry name" value="Response_reg"/>
    <property type="match status" value="1"/>
</dbReference>
<evidence type="ECO:0000259" key="2">
    <source>
        <dbReference type="PROSITE" id="PS50110"/>
    </source>
</evidence>
<dbReference type="EMBL" id="JRYO01000005">
    <property type="protein sequence ID" value="KHE94180.1"/>
    <property type="molecule type" value="Genomic_DNA"/>
</dbReference>
<sequence length="120" mass="13293">MKKVLIVDDASVVRLLIKKVLKQGDFNVVGEAVNGMDALEKYKELKPDIVTMDITMPEVDGIQATKDIIAFDANAKIVMLSGIDQKEMLWQAIKAGAVSYIVKPFEKDRILSTLNEVIIS</sequence>
<dbReference type="SUPFAM" id="SSF52172">
    <property type="entry name" value="CheY-like"/>
    <property type="match status" value="1"/>
</dbReference>
<keyword evidence="1" id="KW-0597">Phosphoprotein</keyword>
<dbReference type="Gene3D" id="3.40.50.2300">
    <property type="match status" value="1"/>
</dbReference>
<proteinExistence type="predicted"/>
<protein>
    <submittedName>
        <fullName evidence="3">Chemotaxis protein CheY</fullName>
    </submittedName>
</protein>
<evidence type="ECO:0000256" key="1">
    <source>
        <dbReference type="PROSITE-ProRule" id="PRU00169"/>
    </source>
</evidence>
<name>A0A0B0EU32_9BACT</name>
<feature type="modified residue" description="4-aspartylphosphate" evidence="1">
    <location>
        <position position="53"/>
    </location>
</feature>
<feature type="domain" description="Response regulatory" evidence="2">
    <location>
        <begin position="3"/>
        <end position="118"/>
    </location>
</feature>
<dbReference type="eggNOG" id="COG2201">
    <property type="taxonomic scope" value="Bacteria"/>
</dbReference>
<dbReference type="PANTHER" id="PTHR43228:SF1">
    <property type="entry name" value="TWO-COMPONENT RESPONSE REGULATOR ARR22"/>
    <property type="match status" value="1"/>
</dbReference>